<gene>
    <name evidence="2" type="ORF">ACFFVF_10145</name>
</gene>
<feature type="chain" id="PRO_5045415529" evidence="1">
    <location>
        <begin position="21"/>
        <end position="402"/>
    </location>
</feature>
<dbReference type="Pfam" id="PF07396">
    <property type="entry name" value="Porin_O_P"/>
    <property type="match status" value="1"/>
</dbReference>
<reference evidence="2 3" key="1">
    <citation type="submission" date="2024-09" db="EMBL/GenBank/DDBJ databases">
        <authorList>
            <person name="Sun Q."/>
            <person name="Mori K."/>
        </authorList>
    </citation>
    <scope>NUCLEOTIDE SEQUENCE [LARGE SCALE GENOMIC DNA]</scope>
    <source>
        <strain evidence="2 3">CECT 7955</strain>
    </source>
</reference>
<evidence type="ECO:0000313" key="3">
    <source>
        <dbReference type="Proteomes" id="UP001589607"/>
    </source>
</evidence>
<evidence type="ECO:0000256" key="1">
    <source>
        <dbReference type="SAM" id="SignalP"/>
    </source>
</evidence>
<evidence type="ECO:0000313" key="2">
    <source>
        <dbReference type="EMBL" id="MFB9096877.1"/>
    </source>
</evidence>
<dbReference type="Gene3D" id="2.40.160.10">
    <property type="entry name" value="Porin"/>
    <property type="match status" value="1"/>
</dbReference>
<keyword evidence="3" id="KW-1185">Reference proteome</keyword>
<comment type="caution">
    <text evidence="2">The sequence shown here is derived from an EMBL/GenBank/DDBJ whole genome shotgun (WGS) entry which is preliminary data.</text>
</comment>
<proteinExistence type="predicted"/>
<dbReference type="RefSeq" id="WP_236458484.1">
    <property type="nucleotide sequence ID" value="NZ_CBCSGE010000023.1"/>
</dbReference>
<sequence length="402" mass="45466">MITTKRAIVASLLFSTFLFSQEGTIKASKFGKGIFNIVGADSTWSMKFAARMQFLSNSSWEASNNKLINPTQDFLVRRARLKFDGFAYSPKLKYKFELGLSNRDVSGGSQYTGNTPRYIFDAVVMWNFYGNFALWVGQTKLPGNIERVISSGNLQLVDRSLLNSYFNIDRDMGVQLRHHFVLGDEFTIREKIAISQGEGRNITTGNLGGHQYTARIELLPFGEFEKAGDYLGGDIYREPKPKLMLASTYDFNNNAVRTRSNSGTYMINDIGFYKTNIKTLFADAMFKYKGFSFMGEYALRDASNPFAKNSDGTLTGAIVDEGRAYNLQSGYLFKSNYEVAARYTNIKFDKDVTAKGFEKQVTLGLSKYVVGHKLKIQTDVSYLSSEIGNDEVMWRLQFDLHF</sequence>
<feature type="signal peptide" evidence="1">
    <location>
        <begin position="1"/>
        <end position="20"/>
    </location>
</feature>
<dbReference type="InterPro" id="IPR023614">
    <property type="entry name" value="Porin_dom_sf"/>
</dbReference>
<dbReference type="SUPFAM" id="SSF56935">
    <property type="entry name" value="Porins"/>
    <property type="match status" value="1"/>
</dbReference>
<keyword evidence="1" id="KW-0732">Signal</keyword>
<dbReference type="Proteomes" id="UP001589607">
    <property type="component" value="Unassembled WGS sequence"/>
</dbReference>
<protein>
    <submittedName>
        <fullName evidence="2">Porin</fullName>
    </submittedName>
</protein>
<accession>A0ABV5GNB4</accession>
<name>A0ABV5GNB4_9FLAO</name>
<organism evidence="2 3">
    <name type="scientific">Flavobacterium jumunjinense</name>
    <dbReference type="NCBI Taxonomy" id="998845"/>
    <lineage>
        <taxon>Bacteria</taxon>
        <taxon>Pseudomonadati</taxon>
        <taxon>Bacteroidota</taxon>
        <taxon>Flavobacteriia</taxon>
        <taxon>Flavobacteriales</taxon>
        <taxon>Flavobacteriaceae</taxon>
        <taxon>Flavobacterium</taxon>
    </lineage>
</organism>
<dbReference type="EMBL" id="JBHMEY010000022">
    <property type="protein sequence ID" value="MFB9096877.1"/>
    <property type="molecule type" value="Genomic_DNA"/>
</dbReference>
<dbReference type="InterPro" id="IPR010870">
    <property type="entry name" value="Porin_O/P"/>
</dbReference>